<protein>
    <submittedName>
        <fullName evidence="2">BadF/BadG/BcrA/BcrD ATPase family protein</fullName>
    </submittedName>
</protein>
<evidence type="ECO:0000313" key="3">
    <source>
        <dbReference type="Proteomes" id="UP001596417"/>
    </source>
</evidence>
<dbReference type="RefSeq" id="WP_264555453.1">
    <property type="nucleotide sequence ID" value="NZ_CP109979.1"/>
</dbReference>
<dbReference type="EMBL" id="JBHTAX010000001">
    <property type="protein sequence ID" value="MFC7191803.1"/>
    <property type="molecule type" value="Genomic_DNA"/>
</dbReference>
<dbReference type="GeneID" id="76201586"/>
<dbReference type="PANTHER" id="PTHR43190">
    <property type="entry name" value="N-ACETYL-D-GLUCOSAMINE KINASE"/>
    <property type="match status" value="1"/>
</dbReference>
<feature type="domain" description="ATPase BadF/BadG/BcrA/BcrD type" evidence="1">
    <location>
        <begin position="7"/>
        <end position="140"/>
    </location>
</feature>
<evidence type="ECO:0000313" key="2">
    <source>
        <dbReference type="EMBL" id="MFC7191803.1"/>
    </source>
</evidence>
<name>A0ABD5YRK3_9EURY</name>
<gene>
    <name evidence="2" type="ORF">ACFQL7_19795</name>
</gene>
<reference evidence="2 3" key="1">
    <citation type="journal article" date="2019" name="Int. J. Syst. Evol. Microbiol.">
        <title>The Global Catalogue of Microorganisms (GCM) 10K type strain sequencing project: providing services to taxonomists for standard genome sequencing and annotation.</title>
        <authorList>
            <consortium name="The Broad Institute Genomics Platform"/>
            <consortium name="The Broad Institute Genome Sequencing Center for Infectious Disease"/>
            <person name="Wu L."/>
            <person name="Ma J."/>
        </authorList>
    </citation>
    <scope>NUCLEOTIDE SEQUENCE [LARGE SCALE GENOMIC DNA]</scope>
    <source>
        <strain evidence="2 3">RDMS1</strain>
    </source>
</reference>
<dbReference type="PANTHER" id="PTHR43190:SF3">
    <property type="entry name" value="N-ACETYL-D-GLUCOSAMINE KINASE"/>
    <property type="match status" value="1"/>
</dbReference>
<dbReference type="InterPro" id="IPR043129">
    <property type="entry name" value="ATPase_NBD"/>
</dbReference>
<dbReference type="Pfam" id="PF01869">
    <property type="entry name" value="BcrAD_BadFG"/>
    <property type="match status" value="1"/>
</dbReference>
<dbReference type="Proteomes" id="UP001596417">
    <property type="component" value="Unassembled WGS sequence"/>
</dbReference>
<evidence type="ECO:0000259" key="1">
    <source>
        <dbReference type="Pfam" id="PF01869"/>
    </source>
</evidence>
<dbReference type="AlphaFoldDB" id="A0ABD5YRK3"/>
<dbReference type="CDD" id="cd24007">
    <property type="entry name" value="ASKHA_NBD_eukNAGK-like"/>
    <property type="match status" value="1"/>
</dbReference>
<keyword evidence="3" id="KW-1185">Reference proteome</keyword>
<dbReference type="Gene3D" id="3.30.420.40">
    <property type="match status" value="2"/>
</dbReference>
<dbReference type="InterPro" id="IPR002731">
    <property type="entry name" value="ATPase_BadF"/>
</dbReference>
<dbReference type="InterPro" id="IPR052519">
    <property type="entry name" value="Euk-type_GlcNAc_Kinase"/>
</dbReference>
<organism evidence="2 3">
    <name type="scientific">Halocatena marina</name>
    <dbReference type="NCBI Taxonomy" id="2934937"/>
    <lineage>
        <taxon>Archaea</taxon>
        <taxon>Methanobacteriati</taxon>
        <taxon>Methanobacteriota</taxon>
        <taxon>Stenosarchaea group</taxon>
        <taxon>Halobacteria</taxon>
        <taxon>Halobacteriales</taxon>
        <taxon>Natronomonadaceae</taxon>
        <taxon>Halocatena</taxon>
    </lineage>
</organism>
<sequence length="322" mass="33444">MTNDVVVGIDGGGTRTRVIVADVGGRVLGTAERGGASTEFNDPEKARQNLREGVKTALADAERAPGDVAELTAGIGGLATPQSYTEAEQFLAIDALACETRVVNDAVVAHIGALRDDAGIVAIGGTGSLVFGITADGDQVSNYDCLHYARAGAHNLGERALHALLSGEAPTDWRLGNRLLERWDCESVVTLQSAVRKGDRFTNTLSGNPLDRVAPLITGAAADGDPFARAICDDAIAEVVTGIRLVGGFLETPVAVAPAGSVLLSEYMTAELRRQVTDTEGYRAVKPAMSPVAGAAFDAIDRATGVDDAVVERLTEHAMGHA</sequence>
<proteinExistence type="predicted"/>
<comment type="caution">
    <text evidence="2">The sequence shown here is derived from an EMBL/GenBank/DDBJ whole genome shotgun (WGS) entry which is preliminary data.</text>
</comment>
<accession>A0ABD5YRK3</accession>
<dbReference type="SUPFAM" id="SSF53067">
    <property type="entry name" value="Actin-like ATPase domain"/>
    <property type="match status" value="1"/>
</dbReference>